<organism evidence="6 7">
    <name type="scientific">Streptomyces orinoci</name>
    <name type="common">Streptoverticillium orinoci</name>
    <dbReference type="NCBI Taxonomy" id="67339"/>
    <lineage>
        <taxon>Bacteria</taxon>
        <taxon>Bacillati</taxon>
        <taxon>Actinomycetota</taxon>
        <taxon>Actinomycetes</taxon>
        <taxon>Kitasatosporales</taxon>
        <taxon>Streptomycetaceae</taxon>
        <taxon>Streptomyces</taxon>
    </lineage>
</organism>
<dbReference type="PANTHER" id="PTHR30055">
    <property type="entry name" value="HTH-TYPE TRANSCRIPTIONAL REGULATOR RUTR"/>
    <property type="match status" value="1"/>
</dbReference>
<dbReference type="PRINTS" id="PR00455">
    <property type="entry name" value="HTHTETR"/>
</dbReference>
<evidence type="ECO:0000259" key="5">
    <source>
        <dbReference type="PROSITE" id="PS50977"/>
    </source>
</evidence>
<evidence type="ECO:0000256" key="2">
    <source>
        <dbReference type="ARBA" id="ARBA00023125"/>
    </source>
</evidence>
<dbReference type="PROSITE" id="PS50977">
    <property type="entry name" value="HTH_TETR_2"/>
    <property type="match status" value="1"/>
</dbReference>
<reference evidence="6 7" key="1">
    <citation type="submission" date="2024-06" db="EMBL/GenBank/DDBJ databases">
        <title>The Natural Products Discovery Center: Release of the First 8490 Sequenced Strains for Exploring Actinobacteria Biosynthetic Diversity.</title>
        <authorList>
            <person name="Kalkreuter E."/>
            <person name="Kautsar S.A."/>
            <person name="Yang D."/>
            <person name="Bader C.D."/>
            <person name="Teijaro C.N."/>
            <person name="Fluegel L."/>
            <person name="Davis C.M."/>
            <person name="Simpson J.R."/>
            <person name="Lauterbach L."/>
            <person name="Steele A.D."/>
            <person name="Gui C."/>
            <person name="Meng S."/>
            <person name="Li G."/>
            <person name="Viehrig K."/>
            <person name="Ye F."/>
            <person name="Su P."/>
            <person name="Kiefer A.F."/>
            <person name="Nichols A."/>
            <person name="Cepeda A.J."/>
            <person name="Yan W."/>
            <person name="Fan B."/>
            <person name="Jiang Y."/>
            <person name="Adhikari A."/>
            <person name="Zheng C.-J."/>
            <person name="Schuster L."/>
            <person name="Cowan T.M."/>
            <person name="Smanski M.J."/>
            <person name="Chevrette M.G."/>
            <person name="De Carvalho L.P.S."/>
            <person name="Shen B."/>
        </authorList>
    </citation>
    <scope>NUCLEOTIDE SEQUENCE [LARGE SCALE GENOMIC DNA]</scope>
    <source>
        <strain evidence="6 7">NPDC052347</strain>
    </source>
</reference>
<dbReference type="PANTHER" id="PTHR30055:SF234">
    <property type="entry name" value="HTH-TYPE TRANSCRIPTIONAL REGULATOR BETI"/>
    <property type="match status" value="1"/>
</dbReference>
<proteinExistence type="predicted"/>
<feature type="DNA-binding region" description="H-T-H motif" evidence="4">
    <location>
        <begin position="32"/>
        <end position="51"/>
    </location>
</feature>
<evidence type="ECO:0000313" key="7">
    <source>
        <dbReference type="Proteomes" id="UP001552594"/>
    </source>
</evidence>
<keyword evidence="2 4" id="KW-0238">DNA-binding</keyword>
<dbReference type="Gene3D" id="1.10.357.10">
    <property type="entry name" value="Tetracycline Repressor, domain 2"/>
    <property type="match status" value="1"/>
</dbReference>
<dbReference type="RefSeq" id="WP_241561266.1">
    <property type="nucleotide sequence ID" value="NZ_JBFAUK010000001.1"/>
</dbReference>
<dbReference type="InterPro" id="IPR009057">
    <property type="entry name" value="Homeodomain-like_sf"/>
</dbReference>
<evidence type="ECO:0000256" key="4">
    <source>
        <dbReference type="PROSITE-ProRule" id="PRU00335"/>
    </source>
</evidence>
<comment type="caution">
    <text evidence="6">The sequence shown here is derived from an EMBL/GenBank/DDBJ whole genome shotgun (WGS) entry which is preliminary data.</text>
</comment>
<keyword evidence="3" id="KW-0804">Transcription</keyword>
<name>A0ABV3JQQ3_STRON</name>
<evidence type="ECO:0000256" key="1">
    <source>
        <dbReference type="ARBA" id="ARBA00023015"/>
    </source>
</evidence>
<keyword evidence="7" id="KW-1185">Reference proteome</keyword>
<dbReference type="EMBL" id="JBFAUK010000001">
    <property type="protein sequence ID" value="MEV5505160.1"/>
    <property type="molecule type" value="Genomic_DNA"/>
</dbReference>
<feature type="domain" description="HTH tetR-type" evidence="5">
    <location>
        <begin position="9"/>
        <end position="69"/>
    </location>
</feature>
<gene>
    <name evidence="6" type="ORF">AB0L16_01600</name>
</gene>
<dbReference type="Pfam" id="PF00440">
    <property type="entry name" value="TetR_N"/>
    <property type="match status" value="1"/>
</dbReference>
<accession>A0ABV3JQQ3</accession>
<evidence type="ECO:0000256" key="3">
    <source>
        <dbReference type="ARBA" id="ARBA00023163"/>
    </source>
</evidence>
<dbReference type="InterPro" id="IPR001647">
    <property type="entry name" value="HTH_TetR"/>
</dbReference>
<dbReference type="Proteomes" id="UP001552594">
    <property type="component" value="Unassembled WGS sequence"/>
</dbReference>
<sequence length="208" mass="21585">MRRTPEEAAQTRAALLDAALFTFAEQGVPSTKLADVAQRAGVTRGAVYHHFADKADLYAAVIAESWDTVTAPVWAALEGEAPLESRLSGFLVSWLRRLREDARFRALLTLTLNASYAPALDESPRARGSSASREAKAFGLADWQGRLGRTLAGAGPSAQHGGADGAGATATHLLAWLCGTAMLAAADPGLLPPADASGVAPVIRGALG</sequence>
<keyword evidence="1" id="KW-0805">Transcription regulation</keyword>
<protein>
    <submittedName>
        <fullName evidence="6">TetR family transcriptional regulator</fullName>
    </submittedName>
</protein>
<dbReference type="InterPro" id="IPR050109">
    <property type="entry name" value="HTH-type_TetR-like_transc_reg"/>
</dbReference>
<dbReference type="SUPFAM" id="SSF46689">
    <property type="entry name" value="Homeodomain-like"/>
    <property type="match status" value="1"/>
</dbReference>
<evidence type="ECO:0000313" key="6">
    <source>
        <dbReference type="EMBL" id="MEV5505160.1"/>
    </source>
</evidence>